<evidence type="ECO:0000313" key="1">
    <source>
        <dbReference type="EMBL" id="EXY90712.1"/>
    </source>
</evidence>
<dbReference type="PATRIC" id="fig|1339316.3.peg.2474"/>
<accession>A0A015U751</accession>
<evidence type="ECO:0000313" key="2">
    <source>
        <dbReference type="Proteomes" id="UP000020773"/>
    </source>
</evidence>
<gene>
    <name evidence="1" type="ORF">M125_2584</name>
</gene>
<organism evidence="1 2">
    <name type="scientific">Bacteroides fragilis str. 3998T(B)3</name>
    <dbReference type="NCBI Taxonomy" id="1339316"/>
    <lineage>
        <taxon>Bacteria</taxon>
        <taxon>Pseudomonadati</taxon>
        <taxon>Bacteroidota</taxon>
        <taxon>Bacteroidia</taxon>
        <taxon>Bacteroidales</taxon>
        <taxon>Bacteroidaceae</taxon>
        <taxon>Bacteroides</taxon>
    </lineage>
</organism>
<dbReference type="EMBL" id="JGDB01000135">
    <property type="protein sequence ID" value="EXY90712.1"/>
    <property type="molecule type" value="Genomic_DNA"/>
</dbReference>
<dbReference type="Proteomes" id="UP000020773">
    <property type="component" value="Unassembled WGS sequence"/>
</dbReference>
<feature type="non-terminal residue" evidence="1">
    <location>
        <position position="1"/>
    </location>
</feature>
<proteinExistence type="predicted"/>
<comment type="caution">
    <text evidence="1">The sequence shown here is derived from an EMBL/GenBank/DDBJ whole genome shotgun (WGS) entry which is preliminary data.</text>
</comment>
<name>A0A015U751_BACFG</name>
<sequence>FLDLECLDALETFDISNLKMVKNLIFGNLPENFNLVYPELTVFYSPEGRSATSFCCSESTFNRESTKTFLDRYYTKGTGVEKLGFSISMSCNKNDGYNWRKALKKKS</sequence>
<dbReference type="AlphaFoldDB" id="A0A015U751"/>
<protein>
    <submittedName>
        <fullName evidence="1">Putative exported domain protein</fullName>
    </submittedName>
</protein>
<reference evidence="1 2" key="1">
    <citation type="submission" date="2014-02" db="EMBL/GenBank/DDBJ databases">
        <authorList>
            <person name="Sears C."/>
            <person name="Carroll K."/>
            <person name="Sack B.R."/>
            <person name="Qadri F."/>
            <person name="Myers L.L."/>
            <person name="Chung G.-T."/>
            <person name="Escheverria P."/>
            <person name="Fraser C.M."/>
            <person name="Sadzewicz L."/>
            <person name="Shefchek K.A."/>
            <person name="Tallon L."/>
            <person name="Das S.P."/>
            <person name="Daugherty S."/>
            <person name="Mongodin E.F."/>
        </authorList>
    </citation>
    <scope>NUCLEOTIDE SEQUENCE [LARGE SCALE GENOMIC DNA]</scope>
    <source>
        <strain evidence="2">3998T(B)3</strain>
    </source>
</reference>